<keyword evidence="3" id="KW-1185">Reference proteome</keyword>
<reference evidence="1" key="1">
    <citation type="submission" date="2023-06" db="EMBL/GenBank/DDBJ databases">
        <authorList>
            <person name="Kurt Z."/>
        </authorList>
    </citation>
    <scope>NUCLEOTIDE SEQUENCE</scope>
</reference>
<evidence type="ECO:0000313" key="2">
    <source>
        <dbReference type="EMBL" id="CAL6029958.1"/>
    </source>
</evidence>
<dbReference type="AlphaFoldDB" id="A0AA86QRB8"/>
<proteinExistence type="predicted"/>
<comment type="caution">
    <text evidence="1">The sequence shown here is derived from an EMBL/GenBank/DDBJ whole genome shotgun (WGS) entry which is preliminary data.</text>
</comment>
<sequence>MQPITFTNACTQTNQQCEMSLLAYIKNYTCEFPNVCQQTQTEFNEDNNIHQINQSNQLDCDESSIIELVTVKSKFVNYIKEQRQPIKAIRQQIQVRPQLSFLELSQSSVYFQGFVCPPNPDLGLTPSSHFHFSQQFQQSNNYNQVQESSAVFSQNKFTTLKSESYQGEFSYATQSYQPVIEIKQLLKSNNKCQKQYQEYQEELNFELFEPLFTLQKSEQTTSQESQRKSFKIDNFDGQVLLMINQYFKTDFSSLKDALVHYKKQSEKSRVQLNYKSLGEMYNISQDTAYNKFISLQQIYLDSWSTEELAEIKQQIKLKWIEHSNITASERIGLIRKEINQEFKIQQQYSKNIKQVNNVINYQLTQLSKSKPGNIQ</sequence>
<protein>
    <submittedName>
        <fullName evidence="2">Hypothetical_protein</fullName>
    </submittedName>
</protein>
<organism evidence="1">
    <name type="scientific">Hexamita inflata</name>
    <dbReference type="NCBI Taxonomy" id="28002"/>
    <lineage>
        <taxon>Eukaryota</taxon>
        <taxon>Metamonada</taxon>
        <taxon>Diplomonadida</taxon>
        <taxon>Hexamitidae</taxon>
        <taxon>Hexamitinae</taxon>
        <taxon>Hexamita</taxon>
    </lineage>
</organism>
<evidence type="ECO:0000313" key="1">
    <source>
        <dbReference type="EMBL" id="CAI9962633.1"/>
    </source>
</evidence>
<name>A0AA86QRB8_9EUKA</name>
<dbReference type="EMBL" id="CAXDID020000113">
    <property type="protein sequence ID" value="CAL6029958.1"/>
    <property type="molecule type" value="Genomic_DNA"/>
</dbReference>
<accession>A0AA86QRB8</accession>
<gene>
    <name evidence="2" type="ORF">HINF_LOCUS32835</name>
    <name evidence="1" type="ORF">HINF_LOCUS50278</name>
</gene>
<dbReference type="EMBL" id="CATOUU010000959">
    <property type="protein sequence ID" value="CAI9962633.1"/>
    <property type="molecule type" value="Genomic_DNA"/>
</dbReference>
<dbReference type="Proteomes" id="UP001642409">
    <property type="component" value="Unassembled WGS sequence"/>
</dbReference>
<evidence type="ECO:0000313" key="3">
    <source>
        <dbReference type="Proteomes" id="UP001642409"/>
    </source>
</evidence>
<reference evidence="2 3" key="2">
    <citation type="submission" date="2024-07" db="EMBL/GenBank/DDBJ databases">
        <authorList>
            <person name="Akdeniz Z."/>
        </authorList>
    </citation>
    <scope>NUCLEOTIDE SEQUENCE [LARGE SCALE GENOMIC DNA]</scope>
</reference>